<dbReference type="EMBL" id="MT631385">
    <property type="protein sequence ID" value="QNO49642.1"/>
    <property type="molecule type" value="Genomic_DNA"/>
</dbReference>
<gene>
    <name evidence="1" type="ORF">CIDMNOHP_00005</name>
</gene>
<dbReference type="AlphaFoldDB" id="A0A7G9YNQ8"/>
<proteinExistence type="predicted"/>
<accession>A0A7G9YNQ8</accession>
<protein>
    <submittedName>
        <fullName evidence="1">Uncharacterized protein</fullName>
    </submittedName>
</protein>
<reference evidence="1" key="1">
    <citation type="submission" date="2020-06" db="EMBL/GenBank/DDBJ databases">
        <title>Unique genomic features of the anaerobic methanotrophic archaea.</title>
        <authorList>
            <person name="Chadwick G.L."/>
            <person name="Skennerton C.T."/>
            <person name="Laso-Perez R."/>
            <person name="Leu A.O."/>
            <person name="Speth D.R."/>
            <person name="Yu H."/>
            <person name="Morgan-Lang C."/>
            <person name="Hatzenpichler R."/>
            <person name="Goudeau D."/>
            <person name="Malmstrom R."/>
            <person name="Brazelton W.J."/>
            <person name="Woyke T."/>
            <person name="Hallam S.J."/>
            <person name="Tyson G.W."/>
            <person name="Wegener G."/>
            <person name="Boetius A."/>
            <person name="Orphan V."/>
        </authorList>
    </citation>
    <scope>NUCLEOTIDE SEQUENCE</scope>
</reference>
<sequence length="61" mass="6915">MIFKHGGVIEIIIHQPLQRTNHKMRDGMRSGIDLETVDRIAVAVSANVPTFFKHQDSLTML</sequence>
<organism evidence="1">
    <name type="scientific">Candidatus Methanogaster sp. ANME-2c ERB4</name>
    <dbReference type="NCBI Taxonomy" id="2759911"/>
    <lineage>
        <taxon>Archaea</taxon>
        <taxon>Methanobacteriati</taxon>
        <taxon>Methanobacteriota</taxon>
        <taxon>Stenosarchaea group</taxon>
        <taxon>Methanomicrobia</taxon>
        <taxon>Methanosarcinales</taxon>
        <taxon>ANME-2 cluster</taxon>
        <taxon>Candidatus Methanogasteraceae</taxon>
        <taxon>Candidatus Methanogaster</taxon>
    </lineage>
</organism>
<evidence type="ECO:0000313" key="1">
    <source>
        <dbReference type="EMBL" id="QNO49642.1"/>
    </source>
</evidence>
<name>A0A7G9YNQ8_9EURY</name>